<dbReference type="Pfam" id="PF04088">
    <property type="entry name" value="Peroxin-13_N"/>
    <property type="match status" value="1"/>
</dbReference>
<evidence type="ECO:0000256" key="15">
    <source>
        <dbReference type="SAM" id="Phobius"/>
    </source>
</evidence>
<dbReference type="InterPro" id="IPR001452">
    <property type="entry name" value="SH3_domain"/>
</dbReference>
<sequence>MTPPEKSLANVPNLRNSYVDINSSLQDVRRLAAPGPGHGNASGPPPRPRRSLSANQSYYPSRYGMYGGAASYSMYGGGYSAGNYMGGGYGVGPFENRFVQLAEESSMPAFQRVESFVRAFTSISMMMESTYHAMSMSFRAVLSVAENMSRLKGVLSDILASLAIFRRIRYFYRRILYMLRLINKTQIEEEAWRFAEGCSDAASQQRPARNSLLPLAAVFGLFLGGPYVLYTLFAPKEGTDSIPQEGMMKVVTGYDFIPAQSDELGFKKGEVLLVRQSDLNSKRSWLMAWKGQQSGMVPLNYLAIVHIKKNPQPKVQKLQEPVIEEDYLINDTKKSVTQ</sequence>
<comment type="similarity">
    <text evidence="1">Belongs to the peroxin-13 family.</text>
</comment>
<evidence type="ECO:0000256" key="14">
    <source>
        <dbReference type="SAM" id="MobiDB-lite"/>
    </source>
</evidence>
<dbReference type="SMART" id="SM00326">
    <property type="entry name" value="SH3"/>
    <property type="match status" value="1"/>
</dbReference>
<dbReference type="GO" id="GO:0016560">
    <property type="term" value="P:protein import into peroxisome matrix, docking"/>
    <property type="evidence" value="ECO:0007669"/>
    <property type="project" value="InterPro"/>
</dbReference>
<feature type="domain" description="SH3" evidence="16">
    <location>
        <begin position="243"/>
        <end position="307"/>
    </location>
</feature>
<dbReference type="PROSITE" id="PS50002">
    <property type="entry name" value="SH3"/>
    <property type="match status" value="1"/>
</dbReference>
<feature type="transmembrane region" description="Helical" evidence="15">
    <location>
        <begin position="212"/>
        <end position="233"/>
    </location>
</feature>
<dbReference type="EnsemblMetazoa" id="XM_014403155.2">
    <property type="protein sequence ID" value="XP_014258641.1"/>
    <property type="gene ID" value="LOC106672053"/>
</dbReference>
<dbReference type="GeneID" id="106672053"/>
<accession>A0A8I6S478</accession>
<evidence type="ECO:0000256" key="2">
    <source>
        <dbReference type="ARBA" id="ARBA00022443"/>
    </source>
</evidence>
<evidence type="ECO:0000313" key="17">
    <source>
        <dbReference type="EnsemblMetazoa" id="XP_014258641.1"/>
    </source>
</evidence>
<protein>
    <recommendedName>
        <fullName evidence="11">Peroxisomal membrane protein PEX13</fullName>
    </recommendedName>
    <alternativeName>
        <fullName evidence="10">Peroxin-13</fullName>
    </alternativeName>
</protein>
<dbReference type="PANTHER" id="PTHR19332">
    <property type="entry name" value="PEROXISOMAL MEMBRANE PROTEIN PEX13"/>
    <property type="match status" value="1"/>
</dbReference>
<evidence type="ECO:0000256" key="7">
    <source>
        <dbReference type="ARBA" id="ARBA00023010"/>
    </source>
</evidence>
<dbReference type="GO" id="GO:0005778">
    <property type="term" value="C:peroxisomal membrane"/>
    <property type="evidence" value="ECO:0007669"/>
    <property type="project" value="UniProtKB-SubCell"/>
</dbReference>
<evidence type="ECO:0000256" key="10">
    <source>
        <dbReference type="ARBA" id="ARBA00029693"/>
    </source>
</evidence>
<organism evidence="17 18">
    <name type="scientific">Cimex lectularius</name>
    <name type="common">Bed bug</name>
    <name type="synonym">Acanthia lectularia</name>
    <dbReference type="NCBI Taxonomy" id="79782"/>
    <lineage>
        <taxon>Eukaryota</taxon>
        <taxon>Metazoa</taxon>
        <taxon>Ecdysozoa</taxon>
        <taxon>Arthropoda</taxon>
        <taxon>Hexapoda</taxon>
        <taxon>Insecta</taxon>
        <taxon>Pterygota</taxon>
        <taxon>Neoptera</taxon>
        <taxon>Paraneoptera</taxon>
        <taxon>Hemiptera</taxon>
        <taxon>Heteroptera</taxon>
        <taxon>Panheteroptera</taxon>
        <taxon>Cimicomorpha</taxon>
        <taxon>Cimicidae</taxon>
        <taxon>Cimex</taxon>
    </lineage>
</organism>
<dbReference type="InterPro" id="IPR007223">
    <property type="entry name" value="Peroxin-13_N"/>
</dbReference>
<comment type="subcellular location">
    <subcellularLocation>
        <location evidence="12">Peroxisome membrane</location>
    </subcellularLocation>
</comment>
<evidence type="ECO:0000256" key="8">
    <source>
        <dbReference type="ARBA" id="ARBA00023136"/>
    </source>
</evidence>
<dbReference type="InterPro" id="IPR035463">
    <property type="entry name" value="Pex13"/>
</dbReference>
<keyword evidence="18" id="KW-1185">Reference proteome</keyword>
<evidence type="ECO:0000256" key="1">
    <source>
        <dbReference type="ARBA" id="ARBA00006033"/>
    </source>
</evidence>
<dbReference type="OrthoDB" id="10037838at2759"/>
<evidence type="ECO:0000256" key="9">
    <source>
        <dbReference type="ARBA" id="ARBA00023140"/>
    </source>
</evidence>
<keyword evidence="4 15" id="KW-0812">Transmembrane</keyword>
<name>A0A8I6S478_CIMLE</name>
<keyword evidence="3" id="KW-0813">Transport</keyword>
<keyword evidence="8 15" id="KW-0472">Membrane</keyword>
<dbReference type="InterPro" id="IPR036028">
    <property type="entry name" value="SH3-like_dom_sf"/>
</dbReference>
<keyword evidence="2 13" id="KW-0728">SH3 domain</keyword>
<feature type="region of interest" description="Disordered" evidence="14">
    <location>
        <begin position="30"/>
        <end position="54"/>
    </location>
</feature>
<evidence type="ECO:0000259" key="16">
    <source>
        <dbReference type="PROSITE" id="PS50002"/>
    </source>
</evidence>
<dbReference type="Proteomes" id="UP000494040">
    <property type="component" value="Unassembled WGS sequence"/>
</dbReference>
<evidence type="ECO:0000256" key="13">
    <source>
        <dbReference type="PROSITE-ProRule" id="PRU00192"/>
    </source>
</evidence>
<keyword evidence="9" id="KW-0576">Peroxisome</keyword>
<dbReference type="CTD" id="5194"/>
<dbReference type="RefSeq" id="XP_014258641.1">
    <property type="nucleotide sequence ID" value="XM_014403155.2"/>
</dbReference>
<keyword evidence="7" id="KW-0811">Translocation</keyword>
<evidence type="ECO:0000256" key="4">
    <source>
        <dbReference type="ARBA" id="ARBA00022692"/>
    </source>
</evidence>
<dbReference type="KEGG" id="clec:106672053"/>
<evidence type="ECO:0000256" key="11">
    <source>
        <dbReference type="ARBA" id="ARBA00034535"/>
    </source>
</evidence>
<dbReference type="SUPFAM" id="SSF50044">
    <property type="entry name" value="SH3-domain"/>
    <property type="match status" value="1"/>
</dbReference>
<dbReference type="OMA" id="PPLDQQM"/>
<keyword evidence="6 15" id="KW-1133">Transmembrane helix</keyword>
<dbReference type="PANTHER" id="PTHR19332:SF1">
    <property type="entry name" value="PEROXISOMAL MEMBRANE PROTEIN PEX13"/>
    <property type="match status" value="1"/>
</dbReference>
<reference evidence="17" key="1">
    <citation type="submission" date="2022-01" db="UniProtKB">
        <authorList>
            <consortium name="EnsemblMetazoa"/>
        </authorList>
    </citation>
    <scope>IDENTIFICATION</scope>
</reference>
<evidence type="ECO:0000256" key="12">
    <source>
        <dbReference type="ARBA" id="ARBA00046271"/>
    </source>
</evidence>
<dbReference type="AlphaFoldDB" id="A0A8I6S478"/>
<evidence type="ECO:0000256" key="6">
    <source>
        <dbReference type="ARBA" id="ARBA00022989"/>
    </source>
</evidence>
<evidence type="ECO:0000256" key="3">
    <source>
        <dbReference type="ARBA" id="ARBA00022448"/>
    </source>
</evidence>
<dbReference type="Gene3D" id="2.30.30.40">
    <property type="entry name" value="SH3 Domains"/>
    <property type="match status" value="1"/>
</dbReference>
<keyword evidence="5" id="KW-0653">Protein transport</keyword>
<evidence type="ECO:0000313" key="18">
    <source>
        <dbReference type="Proteomes" id="UP000494040"/>
    </source>
</evidence>
<dbReference type="GO" id="GO:1990429">
    <property type="term" value="C:peroxisomal importomer complex"/>
    <property type="evidence" value="ECO:0007669"/>
    <property type="project" value="TreeGrafter"/>
</dbReference>
<proteinExistence type="inferred from homology"/>
<evidence type="ECO:0000256" key="5">
    <source>
        <dbReference type="ARBA" id="ARBA00022927"/>
    </source>
</evidence>